<feature type="domain" description="Ig-like" evidence="6">
    <location>
        <begin position="561"/>
        <end position="640"/>
    </location>
</feature>
<dbReference type="Proteomes" id="UP000472263">
    <property type="component" value="Chromosome 16"/>
</dbReference>
<reference evidence="7" key="1">
    <citation type="submission" date="2019-06" db="EMBL/GenBank/DDBJ databases">
        <authorList>
            <consortium name="Wellcome Sanger Institute Data Sharing"/>
        </authorList>
    </citation>
    <scope>NUCLEOTIDE SEQUENCE [LARGE SCALE GENOMIC DNA]</scope>
</reference>
<reference evidence="7" key="2">
    <citation type="submission" date="2025-08" db="UniProtKB">
        <authorList>
            <consortium name="Ensembl"/>
        </authorList>
    </citation>
    <scope>IDENTIFICATION</scope>
</reference>
<feature type="domain" description="Ig-like" evidence="6">
    <location>
        <begin position="737"/>
        <end position="816"/>
    </location>
</feature>
<dbReference type="PROSITE" id="PS50835">
    <property type="entry name" value="IG_LIKE"/>
    <property type="match status" value="10"/>
</dbReference>
<dbReference type="InterPro" id="IPR013783">
    <property type="entry name" value="Ig-like_fold"/>
</dbReference>
<organism evidence="7 8">
    <name type="scientific">Myripristis murdjan</name>
    <name type="common">pinecone soldierfish</name>
    <dbReference type="NCBI Taxonomy" id="586833"/>
    <lineage>
        <taxon>Eukaryota</taxon>
        <taxon>Metazoa</taxon>
        <taxon>Chordata</taxon>
        <taxon>Craniata</taxon>
        <taxon>Vertebrata</taxon>
        <taxon>Euteleostomi</taxon>
        <taxon>Actinopterygii</taxon>
        <taxon>Neopterygii</taxon>
        <taxon>Teleostei</taxon>
        <taxon>Neoteleostei</taxon>
        <taxon>Acanthomorphata</taxon>
        <taxon>Holocentriformes</taxon>
        <taxon>Holocentridae</taxon>
        <taxon>Myripristis</taxon>
    </lineage>
</organism>
<dbReference type="PANTHER" id="PTHR44337">
    <property type="entry name" value="CARCINOEMBRYONIC ANTIGEN-RELATED CELL ADHESION MOLECULE 8"/>
    <property type="match status" value="1"/>
</dbReference>
<dbReference type="CDD" id="cd00096">
    <property type="entry name" value="Ig"/>
    <property type="match status" value="2"/>
</dbReference>
<dbReference type="AlphaFoldDB" id="A0A668AEC4"/>
<protein>
    <recommendedName>
        <fullName evidence="6">Ig-like domain-containing protein</fullName>
    </recommendedName>
</protein>
<evidence type="ECO:0000256" key="4">
    <source>
        <dbReference type="ARBA" id="ARBA00023319"/>
    </source>
</evidence>
<dbReference type="PANTHER" id="PTHR44337:SF20">
    <property type="entry name" value="CARCINOEMBRYONIC ANTIGEN-RELATED CELL ADHESION MOLECULE 5-RELATED"/>
    <property type="match status" value="1"/>
</dbReference>
<evidence type="ECO:0000313" key="7">
    <source>
        <dbReference type="Ensembl" id="ENSMMDP00005043276.1"/>
    </source>
</evidence>
<dbReference type="GeneTree" id="ENSGT01100000263479"/>
<evidence type="ECO:0000256" key="2">
    <source>
        <dbReference type="ARBA" id="ARBA00023157"/>
    </source>
</evidence>
<feature type="domain" description="Ig-like" evidence="6">
    <location>
        <begin position="907"/>
        <end position="993"/>
    </location>
</feature>
<feature type="domain" description="Ig-like" evidence="6">
    <location>
        <begin position="468"/>
        <end position="556"/>
    </location>
</feature>
<feature type="domain" description="Ig-like" evidence="6">
    <location>
        <begin position="819"/>
        <end position="898"/>
    </location>
</feature>
<keyword evidence="4" id="KW-0393">Immunoglobulin domain</keyword>
<dbReference type="SUPFAM" id="SSF48726">
    <property type="entry name" value="Immunoglobulin"/>
    <property type="match status" value="11"/>
</dbReference>
<feature type="domain" description="Ig-like" evidence="6">
    <location>
        <begin position="292"/>
        <end position="374"/>
    </location>
</feature>
<dbReference type="InterPro" id="IPR003598">
    <property type="entry name" value="Ig_sub2"/>
</dbReference>
<proteinExistence type="predicted"/>
<accession>A0A668AEC4</accession>
<keyword evidence="8" id="KW-1185">Reference proteome</keyword>
<feature type="domain" description="Ig-like" evidence="6">
    <location>
        <begin position="208"/>
        <end position="281"/>
    </location>
</feature>
<dbReference type="InterPro" id="IPR052598">
    <property type="entry name" value="IgSF_CEA-related"/>
</dbReference>
<feature type="chain" id="PRO_5025394951" description="Ig-like domain-containing protein" evidence="5">
    <location>
        <begin position="17"/>
        <end position="1017"/>
    </location>
</feature>
<name>A0A668AEC4_9TELE</name>
<evidence type="ECO:0000256" key="1">
    <source>
        <dbReference type="ARBA" id="ARBA00022729"/>
    </source>
</evidence>
<dbReference type="Gene3D" id="2.60.40.10">
    <property type="entry name" value="Immunoglobulins"/>
    <property type="match status" value="11"/>
</dbReference>
<evidence type="ECO:0000256" key="5">
    <source>
        <dbReference type="SAM" id="SignalP"/>
    </source>
</evidence>
<dbReference type="Ensembl" id="ENSMMDT00005044146.1">
    <property type="protein sequence ID" value="ENSMMDP00005043276.1"/>
    <property type="gene ID" value="ENSMMDG00005019904.1"/>
</dbReference>
<keyword evidence="3" id="KW-0325">Glycoprotein</keyword>
<feature type="signal peptide" evidence="5">
    <location>
        <begin position="1"/>
        <end position="16"/>
    </location>
</feature>
<keyword evidence="2" id="KW-1015">Disulfide bond</keyword>
<evidence type="ECO:0000313" key="8">
    <source>
        <dbReference type="Proteomes" id="UP000472263"/>
    </source>
</evidence>
<dbReference type="SMART" id="SM00408">
    <property type="entry name" value="IGc2"/>
    <property type="match status" value="10"/>
</dbReference>
<feature type="domain" description="Ig-like" evidence="6">
    <location>
        <begin position="644"/>
        <end position="726"/>
    </location>
</feature>
<evidence type="ECO:0000259" key="6">
    <source>
        <dbReference type="PROSITE" id="PS50835"/>
    </source>
</evidence>
<evidence type="ECO:0000256" key="3">
    <source>
        <dbReference type="ARBA" id="ARBA00023180"/>
    </source>
</evidence>
<dbReference type="InterPro" id="IPR007110">
    <property type="entry name" value="Ig-like_dom"/>
</dbReference>
<reference evidence="7" key="3">
    <citation type="submission" date="2025-09" db="UniProtKB">
        <authorList>
            <consortium name="Ensembl"/>
        </authorList>
    </citation>
    <scope>IDENTIFICATION</scope>
</reference>
<feature type="domain" description="Ig-like" evidence="6">
    <location>
        <begin position="385"/>
        <end position="464"/>
    </location>
</feature>
<dbReference type="InParanoid" id="A0A668AEC4"/>
<dbReference type="SMART" id="SM00409">
    <property type="entry name" value="IG"/>
    <property type="match status" value="11"/>
</dbReference>
<feature type="domain" description="Ig-like" evidence="6">
    <location>
        <begin position="110"/>
        <end position="202"/>
    </location>
</feature>
<dbReference type="InterPro" id="IPR003599">
    <property type="entry name" value="Ig_sub"/>
</dbReference>
<sequence>SLFKLAIFFFCYHACGQEIYASENPLPVGSNVTLSSQTTFTAGTWDHNKNLIVLFYPRNFFIEAPWKDRVTFNYTTLELSIRSLQLADSGLYILQGENFNGQLTLSVQEPVSNVTLRANEVNLVEFNDTAVLVCSVSNGSSLSYVWLNGSSEVTASEGVQLSDDNSTLTIVSVTRYDQGPFRCNVSNDISYETSKLVHLNISYGPSDPEIRVMPMKDAYRTGSDITLTCSAESNPAAKIQWLIDGTHLDQFGSQLHLEHVQENQTGSYKCLLHNTVTSRFSSASAMIRIVEPISAVVVNNVGRPPILNESFTLHCEVTGPVDYIHWWRNGEIISISNTTALIMGNNTLTLNPVQHSDNGDYQCEAFNAVSNMTSHIYTVIVNYGPEKPVITGPSMALAGRSVTFNCSSSSYPASHFSWFFNSSQVVNTSELLIGPLTMSMSGKYVCMAHNNITGHSSTAYKKLTVLAPVTMTSVKIAGVQPIVNHTFTLTCQTAGSVESIHWMMDGLPLHADSRRNFSMDNTSLTFYPVLRSDNGYYQCEASNQFSNLTSKNFMLQVIYGPDKPTITGPAFATAGHSVTLSCSVSSHPPSHFRWFFNGSMVANTSEYITGPLSSNMNGKYVCMAYNSITGRNSTAYKMLTVLDPITDVRIETPSRSAIEGHSFTLNCSVTGPAEYIHWTKNGAPLYANNRIVLSMGNKTVTLNSVESNASGDYTCTAINAVSNMTSMPYTLLVNFGPEQPIIFGLSVAEAGQNVVFNCTALSWPPSKLSWYFNDSLVATTSVFQTGPLSLNMSGAYTCVAYNNVTEKNSTTSTMLTVIEAVESVMIKSSTIPIESDNLTLTCEVTGPFESIYWMKDNMPLNMNTSTINSNVSYYIRSNSLHFSPVTRYDDGIYQCVATTLAGPHKSPQYVLLVIYGPLSVDITGQEISALDTVFVSLTCSADSRPISEYQWFVDGLDFVIGTGPVITYFVTDGNYTCMARNPVTNITMSQTIAAQGRLVLLALLALSLPVVTDWLSH</sequence>
<dbReference type="Pfam" id="PF13927">
    <property type="entry name" value="Ig_3"/>
    <property type="match status" value="9"/>
</dbReference>
<dbReference type="InterPro" id="IPR036179">
    <property type="entry name" value="Ig-like_dom_sf"/>
</dbReference>
<keyword evidence="1 5" id="KW-0732">Signal</keyword>